<name>A0ABV5SFZ4_9ACTN</name>
<evidence type="ECO:0000259" key="2">
    <source>
        <dbReference type="Pfam" id="PF13827"/>
    </source>
</evidence>
<sequence>MWRSVPGSFSGRPGEQEPGDGAPSAFLARYARTLEPTGSGFRLVGACLWLTWPSRTSSPRCAGPRGAQAAQLLPVPLTAFTLPPSLCTDFSGLQAAHYRLFSPTTLPSAWTARREDIMQLGKKLTAVAACVFMASGVLATASPVAAVAATSATAGESQARYYWGAIAVSRYGRTGRSWDYRTVAAARRRALGECGSGCKVLVTFANGCGAVAYNSRRNVYWGGRGSTPTRAKRNAIANAGGGRWIAYQCTTR</sequence>
<gene>
    <name evidence="3" type="ORF">ACFFSA_42160</name>
</gene>
<organism evidence="3 4">
    <name type="scientific">Nonomuraea helvata</name>
    <dbReference type="NCBI Taxonomy" id="37484"/>
    <lineage>
        <taxon>Bacteria</taxon>
        <taxon>Bacillati</taxon>
        <taxon>Actinomycetota</taxon>
        <taxon>Actinomycetes</taxon>
        <taxon>Streptosporangiales</taxon>
        <taxon>Streptosporangiaceae</taxon>
        <taxon>Nonomuraea</taxon>
    </lineage>
</organism>
<evidence type="ECO:0000256" key="1">
    <source>
        <dbReference type="SAM" id="MobiDB-lite"/>
    </source>
</evidence>
<dbReference type="Pfam" id="PF13827">
    <property type="entry name" value="DUF4189"/>
    <property type="match status" value="1"/>
</dbReference>
<dbReference type="RefSeq" id="WP_378521036.1">
    <property type="nucleotide sequence ID" value="NZ_BAAAXV010000005.1"/>
</dbReference>
<comment type="caution">
    <text evidence="3">The sequence shown here is derived from an EMBL/GenBank/DDBJ whole genome shotgun (WGS) entry which is preliminary data.</text>
</comment>
<proteinExistence type="predicted"/>
<evidence type="ECO:0000313" key="4">
    <source>
        <dbReference type="Proteomes" id="UP001589532"/>
    </source>
</evidence>
<protein>
    <submittedName>
        <fullName evidence="3">DUF4189 domain-containing protein</fullName>
    </submittedName>
</protein>
<dbReference type="InterPro" id="IPR025240">
    <property type="entry name" value="DUF4189"/>
</dbReference>
<feature type="domain" description="DUF4189" evidence="2">
    <location>
        <begin position="163"/>
        <end position="238"/>
    </location>
</feature>
<dbReference type="Proteomes" id="UP001589532">
    <property type="component" value="Unassembled WGS sequence"/>
</dbReference>
<dbReference type="EMBL" id="JBHMBW010000062">
    <property type="protein sequence ID" value="MFB9629718.1"/>
    <property type="molecule type" value="Genomic_DNA"/>
</dbReference>
<evidence type="ECO:0000313" key="3">
    <source>
        <dbReference type="EMBL" id="MFB9629718.1"/>
    </source>
</evidence>
<keyword evidence="4" id="KW-1185">Reference proteome</keyword>
<reference evidence="3 4" key="1">
    <citation type="submission" date="2024-09" db="EMBL/GenBank/DDBJ databases">
        <authorList>
            <person name="Sun Q."/>
            <person name="Mori K."/>
        </authorList>
    </citation>
    <scope>NUCLEOTIDE SEQUENCE [LARGE SCALE GENOMIC DNA]</scope>
    <source>
        <strain evidence="3 4">JCM 3143</strain>
    </source>
</reference>
<accession>A0ABV5SFZ4</accession>
<feature type="region of interest" description="Disordered" evidence="1">
    <location>
        <begin position="1"/>
        <end position="23"/>
    </location>
</feature>